<dbReference type="InterPro" id="IPR027417">
    <property type="entry name" value="P-loop_NTPase"/>
</dbReference>
<evidence type="ECO:0000313" key="2">
    <source>
        <dbReference type="EMBL" id="WGT47220.1"/>
    </source>
</evidence>
<dbReference type="Pfam" id="PF13481">
    <property type="entry name" value="AAA_25"/>
    <property type="match status" value="1"/>
</dbReference>
<dbReference type="SUPFAM" id="SSF52540">
    <property type="entry name" value="P-loop containing nucleoside triphosphate hydrolases"/>
    <property type="match status" value="1"/>
</dbReference>
<keyword evidence="3" id="KW-1185">Reference proteome</keyword>
<dbReference type="RefSeq" id="WP_281144955.1">
    <property type="nucleotide sequence ID" value="NZ_CP123967.1"/>
</dbReference>
<feature type="compositionally biased region" description="Basic and acidic residues" evidence="1">
    <location>
        <begin position="354"/>
        <end position="367"/>
    </location>
</feature>
<organism evidence="2 3">
    <name type="scientific">Tessaracoccus lacteus</name>
    <dbReference type="NCBI Taxonomy" id="3041766"/>
    <lineage>
        <taxon>Bacteria</taxon>
        <taxon>Bacillati</taxon>
        <taxon>Actinomycetota</taxon>
        <taxon>Actinomycetes</taxon>
        <taxon>Propionibacteriales</taxon>
        <taxon>Propionibacteriaceae</taxon>
        <taxon>Tessaracoccus</taxon>
    </lineage>
</organism>
<name>A0ABY8PXH9_9ACTN</name>
<accession>A0ABY8PXH9</accession>
<dbReference type="EMBL" id="CP123967">
    <property type="protein sequence ID" value="WGT47220.1"/>
    <property type="molecule type" value="Genomic_DNA"/>
</dbReference>
<gene>
    <name evidence="2" type="ORF">QH948_00030</name>
</gene>
<evidence type="ECO:0000313" key="3">
    <source>
        <dbReference type="Proteomes" id="UP001244136"/>
    </source>
</evidence>
<evidence type="ECO:0000256" key="1">
    <source>
        <dbReference type="SAM" id="MobiDB-lite"/>
    </source>
</evidence>
<protein>
    <submittedName>
        <fullName evidence="2">AAA family ATPase</fullName>
    </submittedName>
</protein>
<dbReference type="Proteomes" id="UP001244136">
    <property type="component" value="Chromosome"/>
</dbReference>
<reference evidence="2 3" key="1">
    <citation type="journal article" date="2008" name="Int. J. Syst. Evol. Microbiol.">
        <title>Tessaracoccus flavescens sp. nov., isolated from marine sediment.</title>
        <authorList>
            <person name="Lee D.W."/>
            <person name="Lee S.D."/>
        </authorList>
    </citation>
    <scope>NUCLEOTIDE SEQUENCE [LARGE SCALE GENOMIC DNA]</scope>
    <source>
        <strain evidence="2 3">T21</strain>
    </source>
</reference>
<dbReference type="Gene3D" id="3.40.50.300">
    <property type="entry name" value="P-loop containing nucleotide triphosphate hydrolases"/>
    <property type="match status" value="1"/>
</dbReference>
<sequence>MSEEMEPRRRAAVTWASCIEPEPVIWAWSEGDAGRIPSGSLSLAAGREGTGKSSFGIWMAAQITKGLLPGSFYGTPRPVFYVAVEDSWKYTLVPRLMAAGADLSKVGRFEVVSEIGDELSLSLPMDNSLLEDEVNRNGVALVVVDPLMSVIGSKIDTHKERDVRTALDPLAKLADRTGSVVLGIAHFNKGNGSDAASLITGSGAFKNVPRSVFGFARDEADENGGRVMSQVKNSLGRDDLPSLSYVIESAEIATKKGVATTGKFTFTGESERSVADVLRSTNSGFDGAEDQQDAGQWLVDYLAVNGAEAPAKDVFKAGRADGFSVDVLKRAKGRKVRSAKVGNAWVWQLSDEASDPKGAPREQESKGQKPAPLPPSPRSSALRLVPNPGDDETGSAS</sequence>
<feature type="region of interest" description="Disordered" evidence="1">
    <location>
        <begin position="349"/>
        <end position="397"/>
    </location>
</feature>
<proteinExistence type="predicted"/>